<dbReference type="PANTHER" id="PTHR11476:SF7">
    <property type="entry name" value="HISTIDINE--TRNA LIGASE"/>
    <property type="match status" value="1"/>
</dbReference>
<dbReference type="SUPFAM" id="SSF52954">
    <property type="entry name" value="Class II aaRS ABD-related"/>
    <property type="match status" value="1"/>
</dbReference>
<dbReference type="InterPro" id="IPR006195">
    <property type="entry name" value="aa-tRNA-synth_II"/>
</dbReference>
<keyword evidence="12" id="KW-1185">Reference proteome</keyword>
<dbReference type="AlphaFoldDB" id="A0A402AR32"/>
<evidence type="ECO:0000256" key="8">
    <source>
        <dbReference type="NCBIfam" id="TIGR00442"/>
    </source>
</evidence>
<evidence type="ECO:0000256" key="7">
    <source>
        <dbReference type="ARBA" id="ARBA00047639"/>
    </source>
</evidence>
<dbReference type="CDD" id="cd00773">
    <property type="entry name" value="HisRS-like_core"/>
    <property type="match status" value="1"/>
</dbReference>
<dbReference type="Gene3D" id="3.30.930.10">
    <property type="entry name" value="Bira Bifunctional Protein, Domain 2"/>
    <property type="match status" value="1"/>
</dbReference>
<proteinExistence type="inferred from homology"/>
<dbReference type="PIRSF" id="PIRSF001549">
    <property type="entry name" value="His-tRNA_synth"/>
    <property type="match status" value="1"/>
</dbReference>
<dbReference type="NCBIfam" id="TIGR00442">
    <property type="entry name" value="hisS"/>
    <property type="match status" value="1"/>
</dbReference>
<dbReference type="InterPro" id="IPR015807">
    <property type="entry name" value="His-tRNA-ligase"/>
</dbReference>
<dbReference type="PROSITE" id="PS50862">
    <property type="entry name" value="AA_TRNA_LIGASE_II"/>
    <property type="match status" value="1"/>
</dbReference>
<keyword evidence="6" id="KW-0648">Protein biosynthesis</keyword>
<reference evidence="12" key="1">
    <citation type="submission" date="2018-12" db="EMBL/GenBank/DDBJ databases">
        <title>Tengunoibacter tsumagoiensis gen. nov., sp. nov., Dictyobacter kobayashii sp. nov., D. alpinus sp. nov., and D. joshuensis sp. nov. and description of Dictyobacteraceae fam. nov. within the order Ktedonobacterales isolated from Tengu-no-mugimeshi.</title>
        <authorList>
            <person name="Wang C.M."/>
            <person name="Zheng Y."/>
            <person name="Sakai Y."/>
            <person name="Toyoda A."/>
            <person name="Minakuchi Y."/>
            <person name="Abe K."/>
            <person name="Yokota A."/>
            <person name="Yabe S."/>
        </authorList>
    </citation>
    <scope>NUCLEOTIDE SEQUENCE [LARGE SCALE GENOMIC DNA]</scope>
    <source>
        <strain evidence="12">Uno11</strain>
    </source>
</reference>
<feature type="binding site" evidence="9">
    <location>
        <begin position="80"/>
        <end position="82"/>
    </location>
    <ligand>
        <name>L-histidine</name>
        <dbReference type="ChEBI" id="CHEBI:57595"/>
    </ligand>
</feature>
<comment type="similarity">
    <text evidence="1">Belongs to the class-II aminoacyl-tRNA synthetase family.</text>
</comment>
<evidence type="ECO:0000256" key="2">
    <source>
        <dbReference type="ARBA" id="ARBA00012815"/>
    </source>
</evidence>
<organism evidence="11 12">
    <name type="scientific">Dictyobacter kobayashii</name>
    <dbReference type="NCBI Taxonomy" id="2014872"/>
    <lineage>
        <taxon>Bacteria</taxon>
        <taxon>Bacillati</taxon>
        <taxon>Chloroflexota</taxon>
        <taxon>Ktedonobacteria</taxon>
        <taxon>Ktedonobacterales</taxon>
        <taxon>Dictyobacteraceae</taxon>
        <taxon>Dictyobacter</taxon>
    </lineage>
</organism>
<feature type="binding site" evidence="9">
    <location>
        <position position="110"/>
    </location>
    <ligand>
        <name>L-histidine</name>
        <dbReference type="ChEBI" id="CHEBI:57595"/>
    </ligand>
</feature>
<evidence type="ECO:0000259" key="10">
    <source>
        <dbReference type="PROSITE" id="PS50862"/>
    </source>
</evidence>
<dbReference type="OrthoDB" id="9800814at2"/>
<evidence type="ECO:0000256" key="6">
    <source>
        <dbReference type="ARBA" id="ARBA00022917"/>
    </source>
</evidence>
<keyword evidence="11" id="KW-0436">Ligase</keyword>
<dbReference type="EC" id="6.1.1.21" evidence="2 8"/>
<evidence type="ECO:0000256" key="3">
    <source>
        <dbReference type="ARBA" id="ARBA00017399"/>
    </source>
</evidence>
<dbReference type="Proteomes" id="UP000287188">
    <property type="component" value="Unassembled WGS sequence"/>
</dbReference>
<keyword evidence="4" id="KW-0547">Nucleotide-binding</keyword>
<dbReference type="Gene3D" id="3.40.50.800">
    <property type="entry name" value="Anticodon-binding domain"/>
    <property type="match status" value="1"/>
</dbReference>
<dbReference type="RefSeq" id="WP_126553303.1">
    <property type="nucleotide sequence ID" value="NZ_BIFS01000001.1"/>
</dbReference>
<evidence type="ECO:0000313" key="12">
    <source>
        <dbReference type="Proteomes" id="UP000287188"/>
    </source>
</evidence>
<feature type="binding site" evidence="9">
    <location>
        <position position="128"/>
    </location>
    <ligand>
        <name>L-histidine</name>
        <dbReference type="ChEBI" id="CHEBI:57595"/>
    </ligand>
</feature>
<dbReference type="InterPro" id="IPR041715">
    <property type="entry name" value="HisRS-like_core"/>
</dbReference>
<dbReference type="EMBL" id="BIFS01000001">
    <property type="protein sequence ID" value="GCE21564.1"/>
    <property type="molecule type" value="Genomic_DNA"/>
</dbReference>
<dbReference type="InterPro" id="IPR004516">
    <property type="entry name" value="HisRS/HisZ"/>
</dbReference>
<keyword evidence="5" id="KW-0067">ATP-binding</keyword>
<feature type="binding site" evidence="9">
    <location>
        <begin position="278"/>
        <end position="279"/>
    </location>
    <ligand>
        <name>L-histidine</name>
        <dbReference type="ChEBI" id="CHEBI:57595"/>
    </ligand>
</feature>
<gene>
    <name evidence="11" type="ORF">KDK_53640</name>
</gene>
<dbReference type="GO" id="GO:0004821">
    <property type="term" value="F:histidine-tRNA ligase activity"/>
    <property type="evidence" value="ECO:0007669"/>
    <property type="project" value="UniProtKB-UniRule"/>
</dbReference>
<feature type="binding site" evidence="9">
    <location>
        <position position="274"/>
    </location>
    <ligand>
        <name>L-histidine</name>
        <dbReference type="ChEBI" id="CHEBI:57595"/>
    </ligand>
</feature>
<sequence length="432" mass="49045">MTKVSGFVEWLPEQRIVELQWLDEIRRTFESYGFCSIETPAVEEIEVLLAKGETDKEIYIIKRLQGEGDKSDARLGLHYDLTVPLARYVAEHYNDLVFPFKRYQIQRVWRGERPQEGRYREFYQCDIDVINNNTIPLHFDAEMPAIVYEIFKRLGIESFQMHINNRKVLEGYFKGLGIEDTIPVIRIVDKLDKIGHGGVLTQLQEQVGMESELAERCLAIGSICTPDLSFVERVRALGVQSELLEQGLDELQFVMNELRNLPSGVILADLAIARGFDYYTGTVYEGKLAEFPALGTICSGGRYEDLTGSFISRKLPGVGISIGLTRLFAKLVAEKKIQPGPKSPTQVLVIFPDDERRAEAVQTASILRERGLNVELYPTPIKQAQQLRYASRKGIPYAWFLPYAEKGHEVKNLLSGEQQAADPTTWRPSPAR</sequence>
<dbReference type="GO" id="GO:0006427">
    <property type="term" value="P:histidyl-tRNA aminoacylation"/>
    <property type="evidence" value="ECO:0007669"/>
    <property type="project" value="UniProtKB-UniRule"/>
</dbReference>
<evidence type="ECO:0000256" key="4">
    <source>
        <dbReference type="ARBA" id="ARBA00022741"/>
    </source>
</evidence>
<comment type="caution">
    <text evidence="11">The sequence shown here is derived from an EMBL/GenBank/DDBJ whole genome shotgun (WGS) entry which is preliminary data.</text>
</comment>
<feature type="binding site" evidence="9">
    <location>
        <position position="124"/>
    </location>
    <ligand>
        <name>L-histidine</name>
        <dbReference type="ChEBI" id="CHEBI:57595"/>
    </ligand>
</feature>
<dbReference type="GO" id="GO:0005737">
    <property type="term" value="C:cytoplasm"/>
    <property type="evidence" value="ECO:0007669"/>
    <property type="project" value="UniProtKB-UniRule"/>
</dbReference>
<dbReference type="GO" id="GO:0005524">
    <property type="term" value="F:ATP binding"/>
    <property type="evidence" value="ECO:0007669"/>
    <property type="project" value="UniProtKB-KW"/>
</dbReference>
<dbReference type="InterPro" id="IPR036621">
    <property type="entry name" value="Anticodon-bd_dom_sf"/>
</dbReference>
<dbReference type="Pfam" id="PF13393">
    <property type="entry name" value="tRNA-synt_His"/>
    <property type="match status" value="1"/>
</dbReference>
<evidence type="ECO:0000313" key="11">
    <source>
        <dbReference type="EMBL" id="GCE21564.1"/>
    </source>
</evidence>
<feature type="domain" description="Aminoacyl-transfer RNA synthetases class-II family profile" evidence="10">
    <location>
        <begin position="25"/>
        <end position="352"/>
    </location>
</feature>
<evidence type="ECO:0000256" key="1">
    <source>
        <dbReference type="ARBA" id="ARBA00008226"/>
    </source>
</evidence>
<evidence type="ECO:0000256" key="5">
    <source>
        <dbReference type="ARBA" id="ARBA00022840"/>
    </source>
</evidence>
<evidence type="ECO:0000256" key="9">
    <source>
        <dbReference type="PIRSR" id="PIRSR001549-1"/>
    </source>
</evidence>
<protein>
    <recommendedName>
        <fullName evidence="3 8">Histidine--tRNA ligase</fullName>
        <ecNumber evidence="2 8">6.1.1.21</ecNumber>
    </recommendedName>
</protein>
<comment type="catalytic activity">
    <reaction evidence="7">
        <text>tRNA(His) + L-histidine + ATP = L-histidyl-tRNA(His) + AMP + diphosphate + H(+)</text>
        <dbReference type="Rhea" id="RHEA:17313"/>
        <dbReference type="Rhea" id="RHEA-COMP:9665"/>
        <dbReference type="Rhea" id="RHEA-COMP:9689"/>
        <dbReference type="ChEBI" id="CHEBI:15378"/>
        <dbReference type="ChEBI" id="CHEBI:30616"/>
        <dbReference type="ChEBI" id="CHEBI:33019"/>
        <dbReference type="ChEBI" id="CHEBI:57595"/>
        <dbReference type="ChEBI" id="CHEBI:78442"/>
        <dbReference type="ChEBI" id="CHEBI:78527"/>
        <dbReference type="ChEBI" id="CHEBI:456215"/>
        <dbReference type="EC" id="6.1.1.21"/>
    </reaction>
</comment>
<dbReference type="PANTHER" id="PTHR11476">
    <property type="entry name" value="HISTIDYL-TRNA SYNTHETASE"/>
    <property type="match status" value="1"/>
</dbReference>
<dbReference type="InterPro" id="IPR045864">
    <property type="entry name" value="aa-tRNA-synth_II/BPL/LPL"/>
</dbReference>
<name>A0A402AR32_9CHLR</name>
<accession>A0A402AR32</accession>
<dbReference type="SUPFAM" id="SSF55681">
    <property type="entry name" value="Class II aaRS and biotin synthetases"/>
    <property type="match status" value="1"/>
</dbReference>